<evidence type="ECO:0000313" key="3">
    <source>
        <dbReference type="EMBL" id="TYS58960.1"/>
    </source>
</evidence>
<dbReference type="InterPro" id="IPR025618">
    <property type="entry name" value="YtpI"/>
</dbReference>
<evidence type="ECO:0008006" key="6">
    <source>
        <dbReference type="Google" id="ProtNLM"/>
    </source>
</evidence>
<keyword evidence="1" id="KW-0812">Transmembrane</keyword>
<feature type="transmembrane region" description="Helical" evidence="1">
    <location>
        <begin position="61"/>
        <end position="81"/>
    </location>
</feature>
<evidence type="ECO:0000313" key="5">
    <source>
        <dbReference type="Proteomes" id="UP000323393"/>
    </source>
</evidence>
<keyword evidence="1" id="KW-1133">Transmembrane helix</keyword>
<evidence type="ECO:0000256" key="1">
    <source>
        <dbReference type="SAM" id="Phobius"/>
    </source>
</evidence>
<dbReference type="Proteomes" id="UP000195573">
    <property type="component" value="Chromosome"/>
</dbReference>
<feature type="transmembrane region" description="Helical" evidence="1">
    <location>
        <begin position="34"/>
        <end position="55"/>
    </location>
</feature>
<protein>
    <recommendedName>
        <fullName evidence="6">YtpI-like protein</fullName>
    </recommendedName>
</protein>
<gene>
    <name evidence="2" type="ORF">B4U37_16790</name>
    <name evidence="3" type="ORF">FZC74_09425</name>
</gene>
<dbReference type="Pfam" id="PF14007">
    <property type="entry name" value="YtpI"/>
    <property type="match status" value="1"/>
</dbReference>
<keyword evidence="1" id="KW-0472">Membrane</keyword>
<accession>A0A1Y0CQG5</accession>
<feature type="transmembrane region" description="Helical" evidence="1">
    <location>
        <begin position="6"/>
        <end position="22"/>
    </location>
</feature>
<organism evidence="3 5">
    <name type="scientific">Sutcliffiella horikoshii</name>
    <dbReference type="NCBI Taxonomy" id="79883"/>
    <lineage>
        <taxon>Bacteria</taxon>
        <taxon>Bacillati</taxon>
        <taxon>Bacillota</taxon>
        <taxon>Bacilli</taxon>
        <taxon>Bacillales</taxon>
        <taxon>Bacillaceae</taxon>
        <taxon>Sutcliffiella</taxon>
    </lineage>
</organism>
<dbReference type="GeneID" id="96740060"/>
<keyword evidence="4" id="KW-1185">Reference proteome</keyword>
<reference evidence="3 5" key="2">
    <citation type="submission" date="2019-08" db="EMBL/GenBank/DDBJ databases">
        <title>Bacillus genomes from the desert of Cuatro Cienegas, Coahuila.</title>
        <authorList>
            <person name="Olmedo-Alvarez G."/>
        </authorList>
    </citation>
    <scope>NUCLEOTIDE SEQUENCE [LARGE SCALE GENOMIC DNA]</scope>
    <source>
        <strain evidence="3 5">CH88_3T</strain>
    </source>
</reference>
<dbReference type="KEGG" id="bhk:B4U37_16790"/>
<dbReference type="RefSeq" id="WP_088019157.1">
    <property type="nucleotide sequence ID" value="NZ_CP020880.1"/>
</dbReference>
<dbReference type="EMBL" id="CP020880">
    <property type="protein sequence ID" value="ART77610.1"/>
    <property type="molecule type" value="Genomic_DNA"/>
</dbReference>
<dbReference type="EMBL" id="VTEU01000003">
    <property type="protein sequence ID" value="TYS58960.1"/>
    <property type="molecule type" value="Genomic_DNA"/>
</dbReference>
<evidence type="ECO:0000313" key="2">
    <source>
        <dbReference type="EMBL" id="ART77610.1"/>
    </source>
</evidence>
<dbReference type="AlphaFoldDB" id="A0A1Y0CQG5"/>
<proteinExistence type="predicted"/>
<reference evidence="2 4" key="1">
    <citation type="submission" date="2017-04" db="EMBL/GenBank/DDBJ databases">
        <title>Complete Genome Sequence of the Bacillus horikoshii 20a strain from Cuatro Cienegas, Coahuila, Mexico.</title>
        <authorList>
            <person name="Zarza E."/>
            <person name="Alcaraz L.D."/>
            <person name="Aguilar-Salinas B."/>
            <person name="Islas A."/>
            <person name="Olmedo-Alvarez G."/>
        </authorList>
    </citation>
    <scope>NUCLEOTIDE SEQUENCE [LARGE SCALE GENOMIC DNA]</scope>
    <source>
        <strain evidence="2 4">20a</strain>
    </source>
</reference>
<name>A0A1Y0CQG5_9BACI</name>
<evidence type="ECO:0000313" key="4">
    <source>
        <dbReference type="Proteomes" id="UP000195573"/>
    </source>
</evidence>
<sequence length="110" mass="12481">MAIFVFLIIFSLMFYLMYKVKYFRTQLPAEKKWLSAKSSIALGSFVFFFGVNSLINPLSTVAIVVGIILLVVGLGSIWAGYKAYRFYLPFAIEEAEAVKEAEMKEKTVMD</sequence>
<dbReference type="Proteomes" id="UP000323393">
    <property type="component" value="Unassembled WGS sequence"/>
</dbReference>